<feature type="compositionally biased region" description="Polar residues" evidence="1">
    <location>
        <begin position="1"/>
        <end position="23"/>
    </location>
</feature>
<dbReference type="RefSeq" id="WP_129589579.1">
    <property type="nucleotide sequence ID" value="NZ_MQWA01000001.1"/>
</dbReference>
<gene>
    <name evidence="2" type="ORF">BSZ32_03930</name>
</gene>
<proteinExistence type="predicted"/>
<dbReference type="EMBL" id="MQWA01000001">
    <property type="protein sequence ID" value="PQJ27732.1"/>
    <property type="molecule type" value="Genomic_DNA"/>
</dbReference>
<evidence type="ECO:0000313" key="2">
    <source>
        <dbReference type="EMBL" id="PQJ27732.1"/>
    </source>
</evidence>
<protein>
    <submittedName>
        <fullName evidence="2">Uncharacterized protein</fullName>
    </submittedName>
</protein>
<name>A0A2S7U081_9BACT</name>
<keyword evidence="3" id="KW-1185">Reference proteome</keyword>
<dbReference type="Proteomes" id="UP000239907">
    <property type="component" value="Unassembled WGS sequence"/>
</dbReference>
<reference evidence="2 3" key="1">
    <citation type="submission" date="2016-12" db="EMBL/GenBank/DDBJ databases">
        <title>Study of bacterial adaptation to deep sea.</title>
        <authorList>
            <person name="Song J."/>
            <person name="Yoshizawa S."/>
            <person name="Kogure K."/>
        </authorList>
    </citation>
    <scope>NUCLEOTIDE SEQUENCE [LARGE SCALE GENOMIC DNA]</scope>
    <source>
        <strain evidence="2 3">SAORIC-165</strain>
    </source>
</reference>
<evidence type="ECO:0000256" key="1">
    <source>
        <dbReference type="SAM" id="MobiDB-lite"/>
    </source>
</evidence>
<feature type="compositionally biased region" description="Basic and acidic residues" evidence="1">
    <location>
        <begin position="24"/>
        <end position="35"/>
    </location>
</feature>
<evidence type="ECO:0000313" key="3">
    <source>
        <dbReference type="Proteomes" id="UP000239907"/>
    </source>
</evidence>
<feature type="region of interest" description="Disordered" evidence="1">
    <location>
        <begin position="1"/>
        <end position="50"/>
    </location>
</feature>
<dbReference type="AlphaFoldDB" id="A0A2S7U081"/>
<accession>A0A2S7U081</accession>
<sequence>MTETVTPRNATVSGAQNNSSEAADSQRSDLTRELRVPFSPVSPPHQADIADHRPRLFSRFLTGKGILG</sequence>
<comment type="caution">
    <text evidence="2">The sequence shown here is derived from an EMBL/GenBank/DDBJ whole genome shotgun (WGS) entry which is preliminary data.</text>
</comment>
<organism evidence="2 3">
    <name type="scientific">Rubritalea profundi</name>
    <dbReference type="NCBI Taxonomy" id="1658618"/>
    <lineage>
        <taxon>Bacteria</taxon>
        <taxon>Pseudomonadati</taxon>
        <taxon>Verrucomicrobiota</taxon>
        <taxon>Verrucomicrobiia</taxon>
        <taxon>Verrucomicrobiales</taxon>
        <taxon>Rubritaleaceae</taxon>
        <taxon>Rubritalea</taxon>
    </lineage>
</organism>